<keyword evidence="6" id="KW-0028">Amino-acid biosynthesis</keyword>
<evidence type="ECO:0000256" key="4">
    <source>
        <dbReference type="ARBA" id="ARBA00011946"/>
    </source>
</evidence>
<keyword evidence="5" id="KW-0963">Cytoplasm</keyword>
<comment type="subcellular location">
    <subcellularLocation>
        <location evidence="2">Cytoplasm</location>
    </subcellularLocation>
</comment>
<evidence type="ECO:0000256" key="1">
    <source>
        <dbReference type="ARBA" id="ARBA00000915"/>
    </source>
</evidence>
<dbReference type="RefSeq" id="WP_328939196.1">
    <property type="nucleotide sequence ID" value="NZ_CP108133.1"/>
</dbReference>
<dbReference type="Gene3D" id="3.40.190.10">
    <property type="entry name" value="Periplasmic binding protein-like II"/>
    <property type="match status" value="2"/>
</dbReference>
<comment type="function">
    <text evidence="12">Catalyzes the condensation of ATP and 5-phosphoribose 1-diphosphate to form N'-(5'-phosphoribosyl)-ATP (PR-ATP). Has a crucial role in the pathway because the rate of histidine biosynthesis seems to be controlled primarily by regulation of HisG enzymatic activity.</text>
</comment>
<evidence type="ECO:0000256" key="12">
    <source>
        <dbReference type="ARBA" id="ARBA00024861"/>
    </source>
</evidence>
<protein>
    <recommendedName>
        <fullName evidence="4 13">ATP phosphoribosyltransferase</fullName>
        <ecNumber evidence="4 13">2.4.2.17</ecNumber>
    </recommendedName>
</protein>
<accession>A0ABZ1JPG0</accession>
<evidence type="ECO:0000256" key="8">
    <source>
        <dbReference type="ARBA" id="ARBA00022679"/>
    </source>
</evidence>
<feature type="domain" description="ATP phosphoribosyltransferase catalytic" evidence="14">
    <location>
        <begin position="65"/>
        <end position="213"/>
    </location>
</feature>
<dbReference type="GO" id="GO:0003879">
    <property type="term" value="F:ATP phosphoribosyltransferase activity"/>
    <property type="evidence" value="ECO:0007669"/>
    <property type="project" value="UniProtKB-EC"/>
</dbReference>
<comment type="catalytic activity">
    <reaction evidence="1">
        <text>1-(5-phospho-beta-D-ribosyl)-ATP + diphosphate = 5-phospho-alpha-D-ribose 1-diphosphate + ATP</text>
        <dbReference type="Rhea" id="RHEA:18473"/>
        <dbReference type="ChEBI" id="CHEBI:30616"/>
        <dbReference type="ChEBI" id="CHEBI:33019"/>
        <dbReference type="ChEBI" id="CHEBI:58017"/>
        <dbReference type="ChEBI" id="CHEBI:73183"/>
        <dbReference type="EC" id="2.4.2.17"/>
    </reaction>
</comment>
<evidence type="ECO:0000256" key="9">
    <source>
        <dbReference type="ARBA" id="ARBA00022741"/>
    </source>
</evidence>
<evidence type="ECO:0000256" key="11">
    <source>
        <dbReference type="ARBA" id="ARBA00023102"/>
    </source>
</evidence>
<dbReference type="PANTHER" id="PTHR21403">
    <property type="entry name" value="ATP PHOSPHORIBOSYLTRANSFERASE ATP-PRTASE"/>
    <property type="match status" value="1"/>
</dbReference>
<name>A0ABZ1JPG0_9ACTN</name>
<proteinExistence type="predicted"/>
<evidence type="ECO:0000259" key="14">
    <source>
        <dbReference type="Pfam" id="PF01634"/>
    </source>
</evidence>
<evidence type="ECO:0000256" key="6">
    <source>
        <dbReference type="ARBA" id="ARBA00022605"/>
    </source>
</evidence>
<reference evidence="15" key="1">
    <citation type="submission" date="2022-10" db="EMBL/GenBank/DDBJ databases">
        <title>The complete genomes of actinobacterial strains from the NBC collection.</title>
        <authorList>
            <person name="Joergensen T.S."/>
            <person name="Alvarez Arevalo M."/>
            <person name="Sterndorff E.B."/>
            <person name="Faurdal D."/>
            <person name="Vuksanovic O."/>
            <person name="Mourched A.-S."/>
            <person name="Charusanti P."/>
            <person name="Shaw S."/>
            <person name="Blin K."/>
            <person name="Weber T."/>
        </authorList>
    </citation>
    <scope>NUCLEOTIDE SEQUENCE</scope>
    <source>
        <strain evidence="15">NBC_00189</strain>
    </source>
</reference>
<comment type="pathway">
    <text evidence="3">Amino-acid biosynthesis; L-histidine biosynthesis; L-histidine from 5-phospho-alpha-D-ribose 1-diphosphate: step 1/9.</text>
</comment>
<evidence type="ECO:0000256" key="3">
    <source>
        <dbReference type="ARBA" id="ARBA00004667"/>
    </source>
</evidence>
<organism evidence="15 16">
    <name type="scientific">Streptomyces tauricus</name>
    <dbReference type="NCBI Taxonomy" id="68274"/>
    <lineage>
        <taxon>Bacteria</taxon>
        <taxon>Bacillati</taxon>
        <taxon>Actinomycetota</taxon>
        <taxon>Actinomycetes</taxon>
        <taxon>Kitasatosporales</taxon>
        <taxon>Streptomycetaceae</taxon>
        <taxon>Streptomyces</taxon>
        <taxon>Streptomyces aurantiacus group</taxon>
    </lineage>
</organism>
<sequence length="220" mass="24366">MRVIRWQDLAGFGTLGRQRKVVIGVPNTGRLLNEVVTLMQGTTGLIGGDRGLWYESDEFIAICARSTDLPYLATHNLADVVLTGYDYVVEADVKLEEILDTGFQRCVIGIVGKPELRDWQERPHLRVATQYPGIATQFFTRPGSPECHLLNISGAAELYVRTGMVDVAVDAYMTGRTARANGLELLTPLFETSGRVFARPGWQSEPKDITRALEVLADIK</sequence>
<evidence type="ECO:0000256" key="5">
    <source>
        <dbReference type="ARBA" id="ARBA00022490"/>
    </source>
</evidence>
<gene>
    <name evidence="15" type="primary">hisG</name>
    <name evidence="15" type="ORF">OG288_36855</name>
</gene>
<evidence type="ECO:0000256" key="7">
    <source>
        <dbReference type="ARBA" id="ARBA00022676"/>
    </source>
</evidence>
<dbReference type="EC" id="2.4.2.17" evidence="4 13"/>
<evidence type="ECO:0000256" key="2">
    <source>
        <dbReference type="ARBA" id="ARBA00004496"/>
    </source>
</evidence>
<dbReference type="NCBIfam" id="TIGR00070">
    <property type="entry name" value="hisG"/>
    <property type="match status" value="1"/>
</dbReference>
<evidence type="ECO:0000256" key="13">
    <source>
        <dbReference type="NCBIfam" id="TIGR00070"/>
    </source>
</evidence>
<keyword evidence="16" id="KW-1185">Reference proteome</keyword>
<keyword evidence="10" id="KW-0067">ATP-binding</keyword>
<dbReference type="InterPro" id="IPR013820">
    <property type="entry name" value="ATP_PRibTrfase_cat"/>
</dbReference>
<evidence type="ECO:0000313" key="16">
    <source>
        <dbReference type="Proteomes" id="UP001432166"/>
    </source>
</evidence>
<dbReference type="PANTHER" id="PTHR21403:SF10">
    <property type="entry name" value="ATP PHOSPHORIBOSYLTRANSFERASE"/>
    <property type="match status" value="1"/>
</dbReference>
<keyword evidence="9" id="KW-0547">Nucleotide-binding</keyword>
<evidence type="ECO:0000313" key="15">
    <source>
        <dbReference type="EMBL" id="WTP53405.1"/>
    </source>
</evidence>
<dbReference type="Pfam" id="PF01634">
    <property type="entry name" value="HisG"/>
    <property type="match status" value="1"/>
</dbReference>
<dbReference type="Proteomes" id="UP001432166">
    <property type="component" value="Chromosome"/>
</dbReference>
<evidence type="ECO:0000256" key="10">
    <source>
        <dbReference type="ARBA" id="ARBA00022840"/>
    </source>
</evidence>
<keyword evidence="11" id="KW-0368">Histidine biosynthesis</keyword>
<keyword evidence="7 15" id="KW-0328">Glycosyltransferase</keyword>
<dbReference type="SUPFAM" id="SSF53850">
    <property type="entry name" value="Periplasmic binding protein-like II"/>
    <property type="match status" value="1"/>
</dbReference>
<dbReference type="EMBL" id="CP108133">
    <property type="protein sequence ID" value="WTP53405.1"/>
    <property type="molecule type" value="Genomic_DNA"/>
</dbReference>
<dbReference type="InterPro" id="IPR001348">
    <property type="entry name" value="ATP_PRibTrfase_HisG"/>
</dbReference>
<keyword evidence="8 15" id="KW-0808">Transferase</keyword>